<name>A0A9X0R343_9PROT</name>
<proteinExistence type="predicted"/>
<evidence type="ECO:0000313" key="2">
    <source>
        <dbReference type="Proteomes" id="UP000600101"/>
    </source>
</evidence>
<protein>
    <submittedName>
        <fullName evidence="1">Uncharacterized protein</fullName>
    </submittedName>
</protein>
<dbReference type="Proteomes" id="UP000600101">
    <property type="component" value="Unassembled WGS sequence"/>
</dbReference>
<sequence>MRTLNTVEDLRQALLELRDTYNATRLIERHRFRPPSAVRQDQLSSAALAA</sequence>
<dbReference type="AlphaFoldDB" id="A0A9X0R343"/>
<dbReference type="EMBL" id="JACOMF010000062">
    <property type="protein sequence ID" value="MBC4018559.1"/>
    <property type="molecule type" value="Genomic_DNA"/>
</dbReference>
<organism evidence="1 2">
    <name type="scientific">Siccirubricoccus deserti</name>
    <dbReference type="NCBI Taxonomy" id="2013562"/>
    <lineage>
        <taxon>Bacteria</taxon>
        <taxon>Pseudomonadati</taxon>
        <taxon>Pseudomonadota</taxon>
        <taxon>Alphaproteobacteria</taxon>
        <taxon>Acetobacterales</taxon>
        <taxon>Roseomonadaceae</taxon>
        <taxon>Siccirubricoccus</taxon>
    </lineage>
</organism>
<reference evidence="1" key="1">
    <citation type="submission" date="2020-08" db="EMBL/GenBank/DDBJ databases">
        <authorList>
            <person name="Hu Y."/>
            <person name="Nguyen S.V."/>
            <person name="Li F."/>
            <person name="Fanning S."/>
        </authorList>
    </citation>
    <scope>NUCLEOTIDE SEQUENCE</scope>
    <source>
        <strain evidence="1">SYSU D8009</strain>
    </source>
</reference>
<keyword evidence="2" id="KW-1185">Reference proteome</keyword>
<accession>A0A9X0R343</accession>
<comment type="caution">
    <text evidence="1">The sequence shown here is derived from an EMBL/GenBank/DDBJ whole genome shotgun (WGS) entry which is preliminary data.</text>
</comment>
<gene>
    <name evidence="1" type="ORF">H7965_25165</name>
</gene>
<evidence type="ECO:0000313" key="1">
    <source>
        <dbReference type="EMBL" id="MBC4018559.1"/>
    </source>
</evidence>